<evidence type="ECO:0000256" key="3">
    <source>
        <dbReference type="ARBA" id="ARBA00023242"/>
    </source>
</evidence>
<dbReference type="InterPro" id="IPR014886">
    <property type="entry name" value="La_xRRM"/>
</dbReference>
<feature type="domain" description="XRRM" evidence="8">
    <location>
        <begin position="280"/>
        <end position="393"/>
    </location>
</feature>
<dbReference type="SUPFAM" id="SSF54928">
    <property type="entry name" value="RNA-binding domain, RBD"/>
    <property type="match status" value="1"/>
</dbReference>
<feature type="domain" description="RRM" evidence="6">
    <location>
        <begin position="141"/>
        <end position="241"/>
    </location>
</feature>
<keyword evidence="10" id="KW-1185">Reference proteome</keyword>
<evidence type="ECO:0000259" key="8">
    <source>
        <dbReference type="PROSITE" id="PS51939"/>
    </source>
</evidence>
<feature type="domain" description="HTH La-type RNA-binding" evidence="7">
    <location>
        <begin position="21"/>
        <end position="137"/>
    </location>
</feature>
<dbReference type="InterPro" id="IPR035979">
    <property type="entry name" value="RBD_domain_sf"/>
</dbReference>
<evidence type="ECO:0000259" key="6">
    <source>
        <dbReference type="PROSITE" id="PS50102"/>
    </source>
</evidence>
<feature type="region of interest" description="Disordered" evidence="5">
    <location>
        <begin position="362"/>
        <end position="393"/>
    </location>
</feature>
<comment type="subcellular location">
    <subcellularLocation>
        <location evidence="1">Nucleus</location>
    </subcellularLocation>
</comment>
<dbReference type="Gene3D" id="1.10.10.10">
    <property type="entry name" value="Winged helix-like DNA-binding domain superfamily/Winged helix DNA-binding domain"/>
    <property type="match status" value="1"/>
</dbReference>
<evidence type="ECO:0000256" key="4">
    <source>
        <dbReference type="PROSITE-ProRule" id="PRU00332"/>
    </source>
</evidence>
<dbReference type="SMART" id="SM00715">
    <property type="entry name" value="LA"/>
    <property type="match status" value="1"/>
</dbReference>
<dbReference type="SMART" id="SM00360">
    <property type="entry name" value="RRM"/>
    <property type="match status" value="2"/>
</dbReference>
<dbReference type="GO" id="GO:0005634">
    <property type="term" value="C:nucleus"/>
    <property type="evidence" value="ECO:0007669"/>
    <property type="project" value="UniProtKB-SubCell"/>
</dbReference>
<evidence type="ECO:0008006" key="11">
    <source>
        <dbReference type="Google" id="ProtNLM"/>
    </source>
</evidence>
<dbReference type="EMBL" id="JANBUO010000660">
    <property type="protein sequence ID" value="KAJ2802457.1"/>
    <property type="molecule type" value="Genomic_DNA"/>
</dbReference>
<dbReference type="Gene3D" id="3.30.70.330">
    <property type="match status" value="2"/>
</dbReference>
<organism evidence="9 10">
    <name type="scientific">Coemansia guatemalensis</name>
    <dbReference type="NCBI Taxonomy" id="2761395"/>
    <lineage>
        <taxon>Eukaryota</taxon>
        <taxon>Fungi</taxon>
        <taxon>Fungi incertae sedis</taxon>
        <taxon>Zoopagomycota</taxon>
        <taxon>Kickxellomycotina</taxon>
        <taxon>Kickxellomycetes</taxon>
        <taxon>Kickxellales</taxon>
        <taxon>Kickxellaceae</taxon>
        <taxon>Coemansia</taxon>
    </lineage>
</organism>
<feature type="region of interest" description="Disordered" evidence="5">
    <location>
        <begin position="1"/>
        <end position="25"/>
    </location>
</feature>
<evidence type="ECO:0000313" key="9">
    <source>
        <dbReference type="EMBL" id="KAJ2802457.1"/>
    </source>
</evidence>
<evidence type="ECO:0000256" key="5">
    <source>
        <dbReference type="SAM" id="MobiDB-lite"/>
    </source>
</evidence>
<dbReference type="PANTHER" id="PTHR22792">
    <property type="entry name" value="LUPUS LA PROTEIN-RELATED"/>
    <property type="match status" value="1"/>
</dbReference>
<dbReference type="InterPro" id="IPR000504">
    <property type="entry name" value="RRM_dom"/>
</dbReference>
<dbReference type="SUPFAM" id="SSF46785">
    <property type="entry name" value="Winged helix' DNA-binding domain"/>
    <property type="match status" value="1"/>
</dbReference>
<dbReference type="PROSITE" id="PS50961">
    <property type="entry name" value="HTH_LA"/>
    <property type="match status" value="1"/>
</dbReference>
<dbReference type="AlphaFoldDB" id="A0A9W8HTM8"/>
<gene>
    <name evidence="9" type="ORF">H4R20_003272</name>
</gene>
<dbReference type="OrthoDB" id="439993at2759"/>
<protein>
    <recommendedName>
        <fullName evidence="11">La-domain-containing protein</fullName>
    </recommendedName>
</protein>
<dbReference type="GO" id="GO:0006396">
    <property type="term" value="P:RNA processing"/>
    <property type="evidence" value="ECO:0007669"/>
    <property type="project" value="InterPro"/>
</dbReference>
<evidence type="ECO:0000259" key="7">
    <source>
        <dbReference type="PROSITE" id="PS50961"/>
    </source>
</evidence>
<dbReference type="PRINTS" id="PR00302">
    <property type="entry name" value="LUPUSLA"/>
</dbReference>
<reference evidence="9" key="1">
    <citation type="submission" date="2022-07" db="EMBL/GenBank/DDBJ databases">
        <title>Phylogenomic reconstructions and comparative analyses of Kickxellomycotina fungi.</title>
        <authorList>
            <person name="Reynolds N.K."/>
            <person name="Stajich J.E."/>
            <person name="Barry K."/>
            <person name="Grigoriev I.V."/>
            <person name="Crous P."/>
            <person name="Smith M.E."/>
        </authorList>
    </citation>
    <scope>NUCLEOTIDE SEQUENCE</scope>
    <source>
        <strain evidence="9">NRRL 1565</strain>
    </source>
</reference>
<dbReference type="InterPro" id="IPR036388">
    <property type="entry name" value="WH-like_DNA-bd_sf"/>
</dbReference>
<evidence type="ECO:0000313" key="10">
    <source>
        <dbReference type="Proteomes" id="UP001140094"/>
    </source>
</evidence>
<dbReference type="Proteomes" id="UP001140094">
    <property type="component" value="Unassembled WGS sequence"/>
</dbReference>
<sequence length="393" mass="44247">MAPIEGIPNVIPSSEAKPEMPKATPEVADKVVTQIKHYFSDASLNHDEFLRKGIAKDDGWVSFEILARFNKLRQLMGLPDTSRAGKGNKGSQAFPAKDVITQLSTIVKEGLKEDDPLEIKEDNTAIRRKEAYEPSDEWFSNTVHVKGLPYGKEWAGMIDKLTEFFNGKGEVVLLRLRRNPKSKAFKGNLLVQYATKDQAEAAAKDDNLVFEEHKLETAMLPAYHDEKLAADEFIQPELRKPGASYPTFEEWCVAHGREPPPPLQAEKQKNKPAEKEPEFEVVPGVLVHFSGVNNDISIPQLKEAFGALGEVKFVEHEKDEDNGIVRFKEPVPEDFAEKNPELKIGDVVLKLKPVEGEEEKAFFERARQASANSRANKRTSHNNGGHRNKRYRK</sequence>
<feature type="compositionally biased region" description="Basic residues" evidence="5">
    <location>
        <begin position="375"/>
        <end position="393"/>
    </location>
</feature>
<dbReference type="InterPro" id="IPR006630">
    <property type="entry name" value="La_HTH"/>
</dbReference>
<evidence type="ECO:0000256" key="1">
    <source>
        <dbReference type="ARBA" id="ARBA00004123"/>
    </source>
</evidence>
<proteinExistence type="predicted"/>
<name>A0A9W8HTM8_9FUNG</name>
<dbReference type="InterPro" id="IPR045180">
    <property type="entry name" value="La_dom_prot"/>
</dbReference>
<evidence type="ECO:0000256" key="2">
    <source>
        <dbReference type="ARBA" id="ARBA00022884"/>
    </source>
</evidence>
<dbReference type="InterPro" id="IPR002344">
    <property type="entry name" value="Lupus_La"/>
</dbReference>
<dbReference type="GO" id="GO:1990904">
    <property type="term" value="C:ribonucleoprotein complex"/>
    <property type="evidence" value="ECO:0007669"/>
    <property type="project" value="UniProtKB-UniRule"/>
</dbReference>
<keyword evidence="2 4" id="KW-0694">RNA-binding</keyword>
<dbReference type="CDD" id="cd12291">
    <property type="entry name" value="RRM1_La"/>
    <property type="match status" value="1"/>
</dbReference>
<dbReference type="PROSITE" id="PS50102">
    <property type="entry name" value="RRM"/>
    <property type="match status" value="1"/>
</dbReference>
<keyword evidence="3" id="KW-0539">Nucleus</keyword>
<dbReference type="PROSITE" id="PS51939">
    <property type="entry name" value="XRRM"/>
    <property type="match status" value="1"/>
</dbReference>
<dbReference type="InterPro" id="IPR036390">
    <property type="entry name" value="WH_DNA-bd_sf"/>
</dbReference>
<comment type="caution">
    <text evidence="9">The sequence shown here is derived from an EMBL/GenBank/DDBJ whole genome shotgun (WGS) entry which is preliminary data.</text>
</comment>
<accession>A0A9W8HTM8</accession>
<dbReference type="Pfam" id="PF05383">
    <property type="entry name" value="La"/>
    <property type="match status" value="1"/>
</dbReference>
<dbReference type="Pfam" id="PF08777">
    <property type="entry name" value="RRM_3"/>
    <property type="match status" value="1"/>
</dbReference>
<dbReference type="GO" id="GO:0003723">
    <property type="term" value="F:RNA binding"/>
    <property type="evidence" value="ECO:0007669"/>
    <property type="project" value="UniProtKB-UniRule"/>
</dbReference>
<dbReference type="InterPro" id="IPR012677">
    <property type="entry name" value="Nucleotide-bd_a/b_plait_sf"/>
</dbReference>